<evidence type="ECO:0000256" key="8">
    <source>
        <dbReference type="SAM" id="Phobius"/>
    </source>
</evidence>
<dbReference type="PANTHER" id="PTHR11616">
    <property type="entry name" value="SODIUM/CHLORIDE DEPENDENT TRANSPORTER"/>
    <property type="match status" value="1"/>
</dbReference>
<evidence type="ECO:0000256" key="1">
    <source>
        <dbReference type="ARBA" id="ARBA00004141"/>
    </source>
</evidence>
<keyword evidence="7 8" id="KW-0472">Membrane</keyword>
<reference evidence="10" key="1">
    <citation type="submission" date="2025-08" db="UniProtKB">
        <authorList>
            <consortium name="RefSeq"/>
        </authorList>
    </citation>
    <scope>IDENTIFICATION</scope>
    <source>
        <tissue evidence="10">Whole larvae</tissue>
    </source>
</reference>
<feature type="transmembrane region" description="Helical" evidence="8">
    <location>
        <begin position="388"/>
        <end position="409"/>
    </location>
</feature>
<feature type="transmembrane region" description="Helical" evidence="8">
    <location>
        <begin position="96"/>
        <end position="119"/>
    </location>
</feature>
<dbReference type="Proteomes" id="UP001652740">
    <property type="component" value="Unplaced"/>
</dbReference>
<feature type="transmembrane region" description="Helical" evidence="8">
    <location>
        <begin position="233"/>
        <end position="255"/>
    </location>
</feature>
<dbReference type="RefSeq" id="XP_052752646.1">
    <property type="nucleotide sequence ID" value="XM_052896686.1"/>
</dbReference>
<dbReference type="SUPFAM" id="SSF161070">
    <property type="entry name" value="SNF-like"/>
    <property type="match status" value="1"/>
</dbReference>
<keyword evidence="5" id="KW-0769">Symport</keyword>
<feature type="transmembrane region" description="Helical" evidence="8">
    <location>
        <begin position="429"/>
        <end position="453"/>
    </location>
</feature>
<evidence type="ECO:0000256" key="3">
    <source>
        <dbReference type="ARBA" id="ARBA00022448"/>
    </source>
</evidence>
<protein>
    <submittedName>
        <fullName evidence="10">Sodium- and chloride-dependent glycine transporter 1-like isoform X1</fullName>
    </submittedName>
</protein>
<feature type="transmembrane region" description="Helical" evidence="8">
    <location>
        <begin position="194"/>
        <end position="213"/>
    </location>
</feature>
<keyword evidence="6 8" id="KW-1133">Transmembrane helix</keyword>
<feature type="transmembrane region" description="Helical" evidence="8">
    <location>
        <begin position="12"/>
        <end position="34"/>
    </location>
</feature>
<feature type="transmembrane region" description="Helical" evidence="8">
    <location>
        <begin position="46"/>
        <end position="66"/>
    </location>
</feature>
<dbReference type="InterPro" id="IPR037272">
    <property type="entry name" value="SNS_sf"/>
</dbReference>
<name>A0ABM3MMR5_GALME</name>
<comment type="subcellular location">
    <subcellularLocation>
        <location evidence="1">Membrane</location>
        <topology evidence="1">Multi-pass membrane protein</topology>
    </subcellularLocation>
</comment>
<dbReference type="GeneID" id="113518567"/>
<comment type="similarity">
    <text evidence="2">Belongs to the sodium:neurotransmitter symporter (SNF) (TC 2.A.22) family.</text>
</comment>
<evidence type="ECO:0000256" key="2">
    <source>
        <dbReference type="ARBA" id="ARBA00006459"/>
    </source>
</evidence>
<dbReference type="InterPro" id="IPR000175">
    <property type="entry name" value="Na/ntran_symport"/>
</dbReference>
<feature type="transmembrane region" description="Helical" evidence="8">
    <location>
        <begin position="356"/>
        <end position="382"/>
    </location>
</feature>
<dbReference type="PANTHER" id="PTHR11616:SF240">
    <property type="entry name" value="BLOATED TUBULES, ISOFORM B-RELATED"/>
    <property type="match status" value="1"/>
</dbReference>
<feature type="transmembrane region" description="Helical" evidence="8">
    <location>
        <begin position="267"/>
        <end position="292"/>
    </location>
</feature>
<evidence type="ECO:0000256" key="6">
    <source>
        <dbReference type="ARBA" id="ARBA00022989"/>
    </source>
</evidence>
<feature type="transmembrane region" description="Helical" evidence="8">
    <location>
        <begin position="323"/>
        <end position="344"/>
    </location>
</feature>
<keyword evidence="9" id="KW-1185">Reference proteome</keyword>
<keyword evidence="4 8" id="KW-0812">Transmembrane</keyword>
<evidence type="ECO:0000256" key="7">
    <source>
        <dbReference type="ARBA" id="ARBA00023136"/>
    </source>
</evidence>
<evidence type="ECO:0000313" key="9">
    <source>
        <dbReference type="Proteomes" id="UP001652740"/>
    </source>
</evidence>
<feature type="transmembrane region" description="Helical" evidence="8">
    <location>
        <begin position="465"/>
        <end position="488"/>
    </location>
</feature>
<keyword evidence="3" id="KW-0813">Transport</keyword>
<gene>
    <name evidence="10" type="primary">LOC113518567</name>
</gene>
<dbReference type="Pfam" id="PF00209">
    <property type="entry name" value="SNF"/>
    <property type="match status" value="1"/>
</dbReference>
<evidence type="ECO:0000256" key="5">
    <source>
        <dbReference type="ARBA" id="ARBA00022847"/>
    </source>
</evidence>
<sequence>MIEHSMRFQKCVNWRLIRAHACTLAVAVSFNSIWRVPRDGYRYGGLTYGLVFTLAMVFLALPVTLLQLSIGQLSQQDAVGVWRAVPFFKGVGYMRLLISFISSVYTVIYMALLVAYFLYTLSNSIPFLECTNIVISEDVEEISFNASTCLNNTFLAPVSEQPEYYTALSLVIIVLWIAFPFLLFNPVKMMRRTFYVLTPFVILLCIVIVSEIGDGGNLHYFQQPEYWSNFLDANIWYAAVMQALLSSQIAGGYLMSAGDGIYSNTNVQWSSIAIVGTNLVASWMGLLFWFAISNGYKDKSAVAVLLVIYQVADENELNKVWPLLMFATLFLSGIITMLTQLYPLFDRFRRIGGYKWRFVCVANSLLATVAALGTLVGGLPALELLEDVAVPLLISIATILEILAFMFIYGWKALVEDVEFLTGEKLVKYWVWGWCGAPGIIAPFLIWWMVAILVESNFTEPPWDASGVCSSVALAVVIILVFATITVARQVQYDFISKLKCSFKPSRHWGPRDPITHYYWLARREEVETGAGVRMRYHRRQLGQLSGGASFLTVADVSENRTKENINVNRRSNSDDWLYTVYRRKYLEEALKDFLEMSKQRSKSLDWAFPKIGKGDVGRKDLDSNIYFTPVQSLHSVRGKNNNVMYVKNLLK</sequence>
<feature type="transmembrane region" description="Helical" evidence="8">
    <location>
        <begin position="164"/>
        <end position="182"/>
    </location>
</feature>
<dbReference type="PROSITE" id="PS50267">
    <property type="entry name" value="NA_NEUROTRAN_SYMP_3"/>
    <property type="match status" value="1"/>
</dbReference>
<accession>A0ABM3MMR5</accession>
<evidence type="ECO:0000313" key="10">
    <source>
        <dbReference type="RefSeq" id="XP_052752646.1"/>
    </source>
</evidence>
<proteinExistence type="inferred from homology"/>
<organism evidence="9 10">
    <name type="scientific">Galleria mellonella</name>
    <name type="common">Greater wax moth</name>
    <dbReference type="NCBI Taxonomy" id="7137"/>
    <lineage>
        <taxon>Eukaryota</taxon>
        <taxon>Metazoa</taxon>
        <taxon>Ecdysozoa</taxon>
        <taxon>Arthropoda</taxon>
        <taxon>Hexapoda</taxon>
        <taxon>Insecta</taxon>
        <taxon>Pterygota</taxon>
        <taxon>Neoptera</taxon>
        <taxon>Endopterygota</taxon>
        <taxon>Lepidoptera</taxon>
        <taxon>Glossata</taxon>
        <taxon>Ditrysia</taxon>
        <taxon>Pyraloidea</taxon>
        <taxon>Pyralidae</taxon>
        <taxon>Galleriinae</taxon>
        <taxon>Galleria</taxon>
    </lineage>
</organism>
<dbReference type="PRINTS" id="PR00176">
    <property type="entry name" value="NANEUSMPORT"/>
</dbReference>
<evidence type="ECO:0000256" key="4">
    <source>
        <dbReference type="ARBA" id="ARBA00022692"/>
    </source>
</evidence>